<dbReference type="SUPFAM" id="SSF69279">
    <property type="entry name" value="Phage tail proteins"/>
    <property type="match status" value="2"/>
</dbReference>
<dbReference type="Gene3D" id="2.40.50.230">
    <property type="entry name" value="Gp5 N-terminal domain"/>
    <property type="match status" value="1"/>
</dbReference>
<dbReference type="InterPro" id="IPR006533">
    <property type="entry name" value="T6SS_Vgr_RhsGE"/>
</dbReference>
<evidence type="ECO:0000256" key="3">
    <source>
        <dbReference type="ARBA" id="ARBA00022525"/>
    </source>
</evidence>
<dbReference type="AlphaFoldDB" id="A0A1H2VU61"/>
<keyword evidence="3" id="KW-0964">Secreted</keyword>
<keyword evidence="6" id="KW-1185">Reference proteome</keyword>
<dbReference type="Gene3D" id="4.10.220.110">
    <property type="match status" value="1"/>
</dbReference>
<dbReference type="EMBL" id="FNNZ01000007">
    <property type="protein sequence ID" value="SDW71369.1"/>
    <property type="molecule type" value="Genomic_DNA"/>
</dbReference>
<dbReference type="FunFam" id="3.55.50.10:FF:000001">
    <property type="entry name" value="Actin cross-linking toxin VgrG1"/>
    <property type="match status" value="1"/>
</dbReference>
<dbReference type="InterPro" id="IPR006531">
    <property type="entry name" value="Gp5/Vgr_OB"/>
</dbReference>
<feature type="domain" description="Gp5/Type VI secretion system Vgr protein OB-fold" evidence="4">
    <location>
        <begin position="387"/>
        <end position="455"/>
    </location>
</feature>
<dbReference type="NCBIfam" id="TIGR01646">
    <property type="entry name" value="vgr_GE"/>
    <property type="match status" value="1"/>
</dbReference>
<protein>
    <submittedName>
        <fullName evidence="5">Type VI secretion system secreted protein VgrG</fullName>
    </submittedName>
</protein>
<organism evidence="5 6">
    <name type="scientific">Thiocapsa roseopersicina</name>
    <dbReference type="NCBI Taxonomy" id="1058"/>
    <lineage>
        <taxon>Bacteria</taxon>
        <taxon>Pseudomonadati</taxon>
        <taxon>Pseudomonadota</taxon>
        <taxon>Gammaproteobacteria</taxon>
        <taxon>Chromatiales</taxon>
        <taxon>Chromatiaceae</taxon>
        <taxon>Thiocapsa</taxon>
    </lineage>
</organism>
<dbReference type="NCBIfam" id="TIGR03361">
    <property type="entry name" value="VI_Rhs_Vgr"/>
    <property type="match status" value="1"/>
</dbReference>
<accession>A0A1H2VU61</accession>
<proteinExistence type="inferred from homology"/>
<name>A0A1H2VU61_THIRO</name>
<comment type="similarity">
    <text evidence="2">Belongs to the VgrG protein family.</text>
</comment>
<dbReference type="RefSeq" id="WP_093030728.1">
    <property type="nucleotide sequence ID" value="NZ_FNNZ01000007.1"/>
</dbReference>
<dbReference type="Gene3D" id="3.55.50.10">
    <property type="entry name" value="Baseplate protein-like domains"/>
    <property type="match status" value="1"/>
</dbReference>
<dbReference type="GO" id="GO:0005576">
    <property type="term" value="C:extracellular region"/>
    <property type="evidence" value="ECO:0007669"/>
    <property type="project" value="UniProtKB-SubCell"/>
</dbReference>
<evidence type="ECO:0000313" key="5">
    <source>
        <dbReference type="EMBL" id="SDW71369.1"/>
    </source>
</evidence>
<dbReference type="InterPro" id="IPR017847">
    <property type="entry name" value="T6SS_RhsGE_Vgr_subset"/>
</dbReference>
<dbReference type="Gene3D" id="2.30.110.50">
    <property type="match status" value="1"/>
</dbReference>
<dbReference type="Pfam" id="PF04717">
    <property type="entry name" value="Phage_base_V"/>
    <property type="match status" value="1"/>
</dbReference>
<comment type="subcellular location">
    <subcellularLocation>
        <location evidence="1">Secreted</location>
    </subcellularLocation>
</comment>
<dbReference type="SUPFAM" id="SSF69349">
    <property type="entry name" value="Phage fibre proteins"/>
    <property type="match status" value="1"/>
</dbReference>
<dbReference type="Proteomes" id="UP000198816">
    <property type="component" value="Unassembled WGS sequence"/>
</dbReference>
<gene>
    <name evidence="5" type="ORF">SAMN05421783_107154</name>
</gene>
<sequence>MPLSQSHRAISVSTPLGEDVLLLRGVTGAERLGAPFAYELDLVSEDVDILPGDLLGKTATISLRLPRGGKRFFNGHISRFSHVGFDGANGLYRATLVPWLWLLSRTSDCRIFQEQAVPDIIKGIFREHGFTDFEEHLSGSYRTWNYCVQYRETCLDFVTRLMEQEGIYYYFRHEDGKHTLVLADSYSAHKVVEGYEEIPYFPPDETSLREREHLSDWAIVSTVCAGAFAHTDYDFTAPKKNLLAKRASPKDHAFADLERYDFPGSYRSNADGENYARIRLEELQVDYEGVNAGGNVRGLASGALFTLTGYRREDQNREYLILSTDYVLRSDPFGSAAEMPEDPIVQCRITAIDAQTPFRPARVTAKPVVQGIQTATVVGKEGERIWTDKYGRVKVQFHWDRYSVSNENSSCWVRVSQNWAGKTWGGTYMPHIGQEVLINFLEGDPDQPIVTGRVYNQDNMPPEKLPEHQTQSVWRDHGGNETIMEGTEGKQFIHTQQSCGNELLMDGSSGNEKIELRDKYGNEVILDAVAGTITIHSPSHESKIVLGKSIEASSLSDLIERFQGNWEADIVGSTKIKVGADVTEVFVGAQHKTILGSVTKLISPHKGEAIFGWENKVIGGRKSEYVKGSVVKGHWGTEMKLGKSKQADKAPFLIHNLGKAYYSVKGVVAQKMATWRTECEGKAYTKAQDIYLDAGGDMDFKGGVHKISATEAFEEYETMMCKADDWKVKASNAKINAKMNVKDGTLVIK</sequence>
<dbReference type="Pfam" id="PF05954">
    <property type="entry name" value="Phage_GPD"/>
    <property type="match status" value="1"/>
</dbReference>
<dbReference type="STRING" id="1058.SAMN05421783_107154"/>
<dbReference type="OrthoDB" id="9762420at2"/>
<evidence type="ECO:0000256" key="1">
    <source>
        <dbReference type="ARBA" id="ARBA00004613"/>
    </source>
</evidence>
<evidence type="ECO:0000313" key="6">
    <source>
        <dbReference type="Proteomes" id="UP000198816"/>
    </source>
</evidence>
<dbReference type="SUPFAM" id="SSF69255">
    <property type="entry name" value="gp5 N-terminal domain-like"/>
    <property type="match status" value="1"/>
</dbReference>
<dbReference type="InterPro" id="IPR050708">
    <property type="entry name" value="T6SS_VgrG/RHS"/>
</dbReference>
<dbReference type="PANTHER" id="PTHR32305">
    <property type="match status" value="1"/>
</dbReference>
<evidence type="ECO:0000256" key="2">
    <source>
        <dbReference type="ARBA" id="ARBA00005558"/>
    </source>
</evidence>
<evidence type="ECO:0000259" key="4">
    <source>
        <dbReference type="Pfam" id="PF04717"/>
    </source>
</evidence>
<dbReference type="PANTHER" id="PTHR32305:SF15">
    <property type="entry name" value="PROTEIN RHSA-RELATED"/>
    <property type="match status" value="1"/>
</dbReference>
<dbReference type="InterPro" id="IPR037026">
    <property type="entry name" value="Vgr_OB-fold_dom_sf"/>
</dbReference>
<reference evidence="6" key="1">
    <citation type="submission" date="2016-10" db="EMBL/GenBank/DDBJ databases">
        <authorList>
            <person name="Varghese N."/>
            <person name="Submissions S."/>
        </authorList>
    </citation>
    <scope>NUCLEOTIDE SEQUENCE [LARGE SCALE GENOMIC DNA]</scope>
    <source>
        <strain evidence="6">DSM 217</strain>
    </source>
</reference>